<reference evidence="1 2" key="1">
    <citation type="submission" date="2018-08" db="EMBL/GenBank/DDBJ databases">
        <title>Mucilaginibacter sp. MYSH2.</title>
        <authorList>
            <person name="Seo T."/>
        </authorList>
    </citation>
    <scope>NUCLEOTIDE SEQUENCE [LARGE SCALE GENOMIC DNA]</scope>
    <source>
        <strain evidence="1 2">MYSH2</strain>
    </source>
</reference>
<name>A0A372NUH4_9SPHI</name>
<dbReference type="RefSeq" id="WP_117392050.1">
    <property type="nucleotide sequence ID" value="NZ_QWDC01000002.1"/>
</dbReference>
<dbReference type="AlphaFoldDB" id="A0A372NUH4"/>
<sequence>MTRVLYSALITQIFLLSYSLSFGQVHKPDSVKIECEGFDTESFTDVSCDAFDYSFRDSKKVKRIRDKANLSLFNAQRGNFKKTKSNSIDVRGKITYHFGKTNEKYCFDVFGKFYRNGEFYYNKKLLIAIADNIYSKHPAYLDTLRSHE</sequence>
<evidence type="ECO:0000313" key="1">
    <source>
        <dbReference type="EMBL" id="RFZ92339.1"/>
    </source>
</evidence>
<dbReference type="OrthoDB" id="793692at2"/>
<dbReference type="Proteomes" id="UP000264217">
    <property type="component" value="Unassembled WGS sequence"/>
</dbReference>
<proteinExistence type="predicted"/>
<organism evidence="1 2">
    <name type="scientific">Mucilaginibacter conchicola</name>
    <dbReference type="NCBI Taxonomy" id="2303333"/>
    <lineage>
        <taxon>Bacteria</taxon>
        <taxon>Pseudomonadati</taxon>
        <taxon>Bacteroidota</taxon>
        <taxon>Sphingobacteriia</taxon>
        <taxon>Sphingobacteriales</taxon>
        <taxon>Sphingobacteriaceae</taxon>
        <taxon>Mucilaginibacter</taxon>
    </lineage>
</organism>
<dbReference type="EMBL" id="QWDC01000002">
    <property type="protein sequence ID" value="RFZ92339.1"/>
    <property type="molecule type" value="Genomic_DNA"/>
</dbReference>
<evidence type="ECO:0000313" key="2">
    <source>
        <dbReference type="Proteomes" id="UP000264217"/>
    </source>
</evidence>
<accession>A0A372NUH4</accession>
<protein>
    <submittedName>
        <fullName evidence="1">Uncharacterized protein</fullName>
    </submittedName>
</protein>
<comment type="caution">
    <text evidence="1">The sequence shown here is derived from an EMBL/GenBank/DDBJ whole genome shotgun (WGS) entry which is preliminary data.</text>
</comment>
<keyword evidence="2" id="KW-1185">Reference proteome</keyword>
<gene>
    <name evidence="1" type="ORF">D0C36_12975</name>
</gene>